<dbReference type="InterPro" id="IPR004556">
    <property type="entry name" value="HemK-like"/>
</dbReference>
<dbReference type="PANTHER" id="PTHR18895">
    <property type="entry name" value="HEMK METHYLTRANSFERASE"/>
    <property type="match status" value="1"/>
</dbReference>
<protein>
    <recommendedName>
        <fullName evidence="1">peptide chain release factor N(5)-glutamine methyltransferase</fullName>
        <ecNumber evidence="1">2.1.1.297</ecNumber>
    </recommendedName>
</protein>
<dbReference type="GO" id="GO:0102559">
    <property type="term" value="F:peptide chain release factor N(5)-glutamine methyltransferase activity"/>
    <property type="evidence" value="ECO:0007669"/>
    <property type="project" value="UniProtKB-EC"/>
</dbReference>
<keyword evidence="3 7" id="KW-0808">Transferase</keyword>
<accession>A0A478FPM3</accession>
<reference evidence="7 8" key="1">
    <citation type="submission" date="2019-01" db="EMBL/GenBank/DDBJ databases">
        <title>Draft genome sequences of Candidatus Mycoplasma haemohominis SWG34-3 identified from a patient with pyrexia, anemia and liver dysfunction.</title>
        <authorList>
            <person name="Sekizuka T."/>
            <person name="Hattori N."/>
            <person name="Katano H."/>
            <person name="Takuma T."/>
            <person name="Ito T."/>
            <person name="Arai N."/>
            <person name="Yanai R."/>
            <person name="Ishii S."/>
            <person name="Miura Y."/>
            <person name="Tokunaga T."/>
            <person name="Watanabe H."/>
            <person name="Nomura N."/>
            <person name="Eguchi J."/>
            <person name="Arai T."/>
            <person name="Hasegawa H."/>
            <person name="Nakamaki T."/>
            <person name="Wakita T."/>
            <person name="Niki Y."/>
            <person name="Kuroda M."/>
        </authorList>
    </citation>
    <scope>NUCLEOTIDE SEQUENCE [LARGE SCALE GENOMIC DNA]</scope>
    <source>
        <strain evidence="7">SWG34-3</strain>
    </source>
</reference>
<dbReference type="Proteomes" id="UP000324831">
    <property type="component" value="Unassembled WGS sequence"/>
</dbReference>
<dbReference type="Gene3D" id="3.40.50.150">
    <property type="entry name" value="Vaccinia Virus protein VP39"/>
    <property type="match status" value="1"/>
</dbReference>
<dbReference type="NCBIfam" id="TIGR00536">
    <property type="entry name" value="hemK_fam"/>
    <property type="match status" value="1"/>
</dbReference>
<comment type="caution">
    <text evidence="7">The sequence shown here is derived from an EMBL/GenBank/DDBJ whole genome shotgun (WGS) entry which is preliminary data.</text>
</comment>
<proteinExistence type="predicted"/>
<evidence type="ECO:0000313" key="7">
    <source>
        <dbReference type="EMBL" id="GCE63323.1"/>
    </source>
</evidence>
<dbReference type="Pfam" id="PF05175">
    <property type="entry name" value="MTS"/>
    <property type="match status" value="1"/>
</dbReference>
<dbReference type="AlphaFoldDB" id="A0A478FPM3"/>
<sequence length="258" mass="30759">MTFQELLFKFNFSKKAYDLTFHLSKKIKNTLDYLTYKNCKIDFSLEEFKLLFEDPKPIERLLKKVYFCNQEFTLIDNVFCPRNETELIIEILEKKHLTGKYIDICAGTGVIGITLLKQHKELQGTLLDISNKAIENININLKKHRINAKVIQEDWFEHLTNNSYQIITANFPYVGKKDPIDKEILKYDPPLALFAELDGWEHYEKMLNWMRNNSEWKIVVLECSSLHEKKWQKIKHSEWKIEFIKDLNNLLRVVLITR</sequence>
<dbReference type="CDD" id="cd02440">
    <property type="entry name" value="AdoMet_MTases"/>
    <property type="match status" value="1"/>
</dbReference>
<evidence type="ECO:0000256" key="5">
    <source>
        <dbReference type="ARBA" id="ARBA00048391"/>
    </source>
</evidence>
<dbReference type="PANTHER" id="PTHR18895:SF74">
    <property type="entry name" value="MTRF1L RELEASE FACTOR GLUTAMINE METHYLTRANSFERASE"/>
    <property type="match status" value="1"/>
</dbReference>
<dbReference type="GO" id="GO:0032259">
    <property type="term" value="P:methylation"/>
    <property type="evidence" value="ECO:0007669"/>
    <property type="project" value="UniProtKB-KW"/>
</dbReference>
<evidence type="ECO:0000256" key="4">
    <source>
        <dbReference type="ARBA" id="ARBA00022691"/>
    </source>
</evidence>
<dbReference type="EC" id="2.1.1.297" evidence="1"/>
<evidence type="ECO:0000313" key="8">
    <source>
        <dbReference type="Proteomes" id="UP000324831"/>
    </source>
</evidence>
<evidence type="ECO:0000256" key="3">
    <source>
        <dbReference type="ARBA" id="ARBA00022679"/>
    </source>
</evidence>
<keyword evidence="4" id="KW-0949">S-adenosyl-L-methionine</keyword>
<dbReference type="InterPro" id="IPR029063">
    <property type="entry name" value="SAM-dependent_MTases_sf"/>
</dbReference>
<dbReference type="InterPro" id="IPR050320">
    <property type="entry name" value="N5-glutamine_MTase"/>
</dbReference>
<evidence type="ECO:0000256" key="1">
    <source>
        <dbReference type="ARBA" id="ARBA00012771"/>
    </source>
</evidence>
<gene>
    <name evidence="7" type="primary">prmC</name>
    <name evidence="7" type="ORF">MHSWG343_03120</name>
</gene>
<name>A0A478FPM3_9MOLU</name>
<dbReference type="EMBL" id="BIMN01000001">
    <property type="protein sequence ID" value="GCE63323.1"/>
    <property type="molecule type" value="Genomic_DNA"/>
</dbReference>
<evidence type="ECO:0000256" key="2">
    <source>
        <dbReference type="ARBA" id="ARBA00022603"/>
    </source>
</evidence>
<dbReference type="SUPFAM" id="SSF53335">
    <property type="entry name" value="S-adenosyl-L-methionine-dependent methyltransferases"/>
    <property type="match status" value="1"/>
</dbReference>
<evidence type="ECO:0000259" key="6">
    <source>
        <dbReference type="Pfam" id="PF05175"/>
    </source>
</evidence>
<organism evidence="7 8">
    <name type="scientific">Candidatus Mycoplasma haematohominis</name>
    <dbReference type="NCBI Taxonomy" id="1494318"/>
    <lineage>
        <taxon>Bacteria</taxon>
        <taxon>Bacillati</taxon>
        <taxon>Mycoplasmatota</taxon>
        <taxon>Mollicutes</taxon>
        <taxon>Mycoplasmataceae</taxon>
        <taxon>Mycoplasma</taxon>
    </lineage>
</organism>
<feature type="domain" description="Methyltransferase small" evidence="6">
    <location>
        <begin position="84"/>
        <end position="177"/>
    </location>
</feature>
<comment type="catalytic activity">
    <reaction evidence="5">
        <text>L-glutaminyl-[peptide chain release factor] + S-adenosyl-L-methionine = N(5)-methyl-L-glutaminyl-[peptide chain release factor] + S-adenosyl-L-homocysteine + H(+)</text>
        <dbReference type="Rhea" id="RHEA:42896"/>
        <dbReference type="Rhea" id="RHEA-COMP:10271"/>
        <dbReference type="Rhea" id="RHEA-COMP:10272"/>
        <dbReference type="ChEBI" id="CHEBI:15378"/>
        <dbReference type="ChEBI" id="CHEBI:30011"/>
        <dbReference type="ChEBI" id="CHEBI:57856"/>
        <dbReference type="ChEBI" id="CHEBI:59789"/>
        <dbReference type="ChEBI" id="CHEBI:61891"/>
        <dbReference type="EC" id="2.1.1.297"/>
    </reaction>
</comment>
<keyword evidence="2 7" id="KW-0489">Methyltransferase</keyword>
<dbReference type="InterPro" id="IPR007848">
    <property type="entry name" value="Small_mtfrase_dom"/>
</dbReference>